<accession>A0A2R6NS75</accession>
<dbReference type="EMBL" id="MLYV02000881">
    <property type="protein sequence ID" value="PSR75704.1"/>
    <property type="molecule type" value="Genomic_DNA"/>
</dbReference>
<sequence length="140" mass="14908">MEGMCTISGFSTAKSTQMHWYLLSSINYYHLADLSIPALYNVQGKTAVITGGGSGIGAMFASAYVQNGAKVYIASRKEKQLKEVSEALNKIGPGSCHYVVADLSSKAGCDALADNIKQKESKIHILVNNSGATWGAPFDK</sequence>
<dbReference type="InterPro" id="IPR002347">
    <property type="entry name" value="SDR_fam"/>
</dbReference>
<dbReference type="InterPro" id="IPR052178">
    <property type="entry name" value="Sec_Metab_Biosynth_SDR"/>
</dbReference>
<evidence type="ECO:0000256" key="2">
    <source>
        <dbReference type="ARBA" id="ARBA00022857"/>
    </source>
</evidence>
<dbReference type="Gene3D" id="3.40.50.720">
    <property type="entry name" value="NAD(P)-binding Rossmann-like Domain"/>
    <property type="match status" value="1"/>
</dbReference>
<dbReference type="SUPFAM" id="SSF51735">
    <property type="entry name" value="NAD(P)-binding Rossmann-fold domains"/>
    <property type="match status" value="1"/>
</dbReference>
<keyword evidence="3" id="KW-0560">Oxidoreductase</keyword>
<proteinExistence type="inferred from homology"/>
<protein>
    <recommendedName>
        <fullName evidence="6">Rhamnolipids biosynthesis 3-oxoacyl-[acyl-carrier-protein] reductase</fullName>
    </recommendedName>
</protein>
<dbReference type="PRINTS" id="PR00081">
    <property type="entry name" value="GDHRDH"/>
</dbReference>
<comment type="similarity">
    <text evidence="1">Belongs to the short-chain dehydrogenases/reductases (SDR) family.</text>
</comment>
<dbReference type="InterPro" id="IPR036291">
    <property type="entry name" value="NAD(P)-bd_dom_sf"/>
</dbReference>
<name>A0A2R6NS75_9APHY</name>
<evidence type="ECO:0000313" key="4">
    <source>
        <dbReference type="EMBL" id="PSR75704.1"/>
    </source>
</evidence>
<dbReference type="Proteomes" id="UP000186601">
    <property type="component" value="Unassembled WGS sequence"/>
</dbReference>
<dbReference type="STRING" id="98765.A0A2R6NS75"/>
<dbReference type="GO" id="GO:0016491">
    <property type="term" value="F:oxidoreductase activity"/>
    <property type="evidence" value="ECO:0007669"/>
    <property type="project" value="UniProtKB-KW"/>
</dbReference>
<keyword evidence="5" id="KW-1185">Reference proteome</keyword>
<reference evidence="4 5" key="1">
    <citation type="submission" date="2018-02" db="EMBL/GenBank/DDBJ databases">
        <title>Genome sequence of the basidiomycete white-rot fungus Phlebia centrifuga.</title>
        <authorList>
            <person name="Granchi Z."/>
            <person name="Peng M."/>
            <person name="de Vries R.P."/>
            <person name="Hilden K."/>
            <person name="Makela M.R."/>
            <person name="Grigoriev I."/>
            <person name="Riley R."/>
        </authorList>
    </citation>
    <scope>NUCLEOTIDE SEQUENCE [LARGE SCALE GENOMIC DNA]</scope>
    <source>
        <strain evidence="4 5">FBCC195</strain>
    </source>
</reference>
<dbReference type="PANTHER" id="PTHR43618:SF8">
    <property type="entry name" value="7ALPHA-HYDROXYSTEROID DEHYDROGENASE"/>
    <property type="match status" value="1"/>
</dbReference>
<evidence type="ECO:0008006" key="6">
    <source>
        <dbReference type="Google" id="ProtNLM"/>
    </source>
</evidence>
<dbReference type="AlphaFoldDB" id="A0A2R6NS75"/>
<dbReference type="Pfam" id="PF00106">
    <property type="entry name" value="adh_short"/>
    <property type="match status" value="1"/>
</dbReference>
<evidence type="ECO:0000256" key="1">
    <source>
        <dbReference type="ARBA" id="ARBA00006484"/>
    </source>
</evidence>
<comment type="caution">
    <text evidence="4">The sequence shown here is derived from an EMBL/GenBank/DDBJ whole genome shotgun (WGS) entry which is preliminary data.</text>
</comment>
<evidence type="ECO:0000313" key="5">
    <source>
        <dbReference type="Proteomes" id="UP000186601"/>
    </source>
</evidence>
<dbReference type="OrthoDB" id="2898618at2759"/>
<gene>
    <name evidence="4" type="ORF">PHLCEN_2v8995</name>
</gene>
<keyword evidence="2" id="KW-0521">NADP</keyword>
<organism evidence="4 5">
    <name type="scientific">Hermanssonia centrifuga</name>
    <dbReference type="NCBI Taxonomy" id="98765"/>
    <lineage>
        <taxon>Eukaryota</taxon>
        <taxon>Fungi</taxon>
        <taxon>Dikarya</taxon>
        <taxon>Basidiomycota</taxon>
        <taxon>Agaricomycotina</taxon>
        <taxon>Agaricomycetes</taxon>
        <taxon>Polyporales</taxon>
        <taxon>Meruliaceae</taxon>
        <taxon>Hermanssonia</taxon>
    </lineage>
</organism>
<dbReference type="PANTHER" id="PTHR43618">
    <property type="entry name" value="7-ALPHA-HYDROXYSTEROID DEHYDROGENASE"/>
    <property type="match status" value="1"/>
</dbReference>
<evidence type="ECO:0000256" key="3">
    <source>
        <dbReference type="ARBA" id="ARBA00023002"/>
    </source>
</evidence>